<evidence type="ECO:0000256" key="1">
    <source>
        <dbReference type="SAM" id="MobiDB-lite"/>
    </source>
</evidence>
<feature type="region of interest" description="Disordered" evidence="1">
    <location>
        <begin position="85"/>
        <end position="105"/>
    </location>
</feature>
<dbReference type="PROSITE" id="PS51736">
    <property type="entry name" value="RECOMBINASES_3"/>
    <property type="match status" value="1"/>
</dbReference>
<dbReference type="SUPFAM" id="SSF53041">
    <property type="entry name" value="Resolvase-like"/>
    <property type="match status" value="1"/>
</dbReference>
<dbReference type="EMBL" id="JAAGYU010000062">
    <property type="protein sequence ID" value="NEL77393.1"/>
    <property type="molecule type" value="Genomic_DNA"/>
</dbReference>
<dbReference type="GO" id="GO:0003677">
    <property type="term" value="F:DNA binding"/>
    <property type="evidence" value="ECO:0007669"/>
    <property type="project" value="InterPro"/>
</dbReference>
<evidence type="ECO:0000259" key="2">
    <source>
        <dbReference type="PROSITE" id="PS51736"/>
    </source>
</evidence>
<dbReference type="InterPro" id="IPR036162">
    <property type="entry name" value="Resolvase-like_N_sf"/>
</dbReference>
<protein>
    <submittedName>
        <fullName evidence="3">Recombinase family protein</fullName>
    </submittedName>
</protein>
<reference evidence="4 5" key="1">
    <citation type="submission" date="2018-02" db="EMBL/GenBank/DDBJ databases">
        <title>Characterization of Xanthomonas diversity in transplant houses and field plants.</title>
        <authorList>
            <person name="Abrahamian P."/>
            <person name="Timilsina S."/>
            <person name="Minsavage G.V."/>
            <person name="Goss E.M."/>
            <person name="Jones J.B."/>
            <person name="Vallad G.E."/>
        </authorList>
    </citation>
    <scope>NUCLEOTIDE SEQUENCE [LARGE SCALE GENOMIC DNA]</scope>
    <source>
        <strain evidence="4 5">GEV2132</strain>
    </source>
</reference>
<dbReference type="Gene3D" id="3.40.50.1390">
    <property type="entry name" value="Resolvase, N-terminal catalytic domain"/>
    <property type="match status" value="1"/>
</dbReference>
<dbReference type="Proteomes" id="UP000289372">
    <property type="component" value="Unassembled WGS sequence"/>
</dbReference>
<accession>A0A6P0G3E7</accession>
<evidence type="ECO:0000313" key="5">
    <source>
        <dbReference type="Proteomes" id="UP000289372"/>
    </source>
</evidence>
<dbReference type="EMBL" id="PUUL01000078">
    <property type="protein sequence ID" value="RXD52968.1"/>
    <property type="molecule type" value="Genomic_DNA"/>
</dbReference>
<proteinExistence type="predicted"/>
<organism evidence="3 6">
    <name type="scientific">Xanthomonas perforans</name>
    <dbReference type="NCBI Taxonomy" id="442694"/>
    <lineage>
        <taxon>Bacteria</taxon>
        <taxon>Pseudomonadati</taxon>
        <taxon>Pseudomonadota</taxon>
        <taxon>Gammaproteobacteria</taxon>
        <taxon>Lysobacterales</taxon>
        <taxon>Lysobacteraceae</taxon>
        <taxon>Xanthomonas</taxon>
    </lineage>
</organism>
<dbReference type="InterPro" id="IPR006119">
    <property type="entry name" value="Resolv_N"/>
</dbReference>
<comment type="caution">
    <text evidence="3">The sequence shown here is derived from an EMBL/GenBank/DDBJ whole genome shotgun (WGS) entry which is preliminary data.</text>
</comment>
<feature type="domain" description="Resolvase/invertase-type recombinase catalytic" evidence="2">
    <location>
        <begin position="1"/>
        <end position="85"/>
    </location>
</feature>
<dbReference type="AlphaFoldDB" id="A0A6P0G3E7"/>
<name>A0A6P0G3E7_XANPE</name>
<dbReference type="RefSeq" id="WP_128698032.1">
    <property type="nucleotide sequence ID" value="NZ_CP018476.1"/>
</dbReference>
<evidence type="ECO:0000313" key="4">
    <source>
        <dbReference type="EMBL" id="RXD52968.1"/>
    </source>
</evidence>
<dbReference type="GO" id="GO:0000150">
    <property type="term" value="F:DNA strand exchange activity"/>
    <property type="evidence" value="ECO:0007669"/>
    <property type="project" value="InterPro"/>
</dbReference>
<gene>
    <name evidence="4" type="ORF">DB769_13830</name>
    <name evidence="3" type="ORF">G3W61_14220</name>
</gene>
<sequence>MALLGLHCIVEAIAAVLINAERVIHFQHVLLLVRRVASGGDSASLQFNIASGELVFHIFGAIAQFERRLMVERTRAGLYAARARGRNSGRRVKAPIPSAQSRLWH</sequence>
<evidence type="ECO:0000313" key="6">
    <source>
        <dbReference type="Proteomes" id="UP000471082"/>
    </source>
</evidence>
<dbReference type="Pfam" id="PF00239">
    <property type="entry name" value="Resolvase"/>
    <property type="match status" value="1"/>
</dbReference>
<dbReference type="Proteomes" id="UP000471082">
    <property type="component" value="Unassembled WGS sequence"/>
</dbReference>
<reference evidence="3 6" key="2">
    <citation type="submission" date="2019-11" db="EMBL/GenBank/DDBJ databases">
        <title>Genome-resolved metagenomics to study the prevalence of co-infection and intraspecific heterogeneity among plant pathogen metapopulations.</title>
        <authorList>
            <person name="Newberry E."/>
            <person name="Bhandari R."/>
            <person name="Kemble J."/>
            <person name="Sikora E."/>
            <person name="Potnis N."/>
        </authorList>
    </citation>
    <scope>NUCLEOTIDE SEQUENCE [LARGE SCALE GENOMIC DNA]</scope>
    <source>
        <strain evidence="3">Xp_Tom_Tuscaloosa_18b</strain>
    </source>
</reference>
<evidence type="ECO:0000313" key="3">
    <source>
        <dbReference type="EMBL" id="NEL77393.1"/>
    </source>
</evidence>